<dbReference type="Proteomes" id="UP000037269">
    <property type="component" value="Unassembled WGS sequence"/>
</dbReference>
<name>A0A0D1Y4F7_ANEMI</name>
<keyword evidence="3" id="KW-1185">Reference proteome</keyword>
<dbReference type="AlphaFoldDB" id="A0A0D1Y4F7"/>
<evidence type="ECO:0000313" key="1">
    <source>
        <dbReference type="EMBL" id="KON97596.1"/>
    </source>
</evidence>
<dbReference type="EMBL" id="LGUG01000004">
    <property type="protein sequence ID" value="KON97596.1"/>
    <property type="molecule type" value="Genomic_DNA"/>
</dbReference>
<reference evidence="2 4" key="2">
    <citation type="submission" date="2016-10" db="EMBL/GenBank/DDBJ databases">
        <authorList>
            <person name="de Groot N.N."/>
        </authorList>
    </citation>
    <scope>NUCLEOTIDE SEQUENCE [LARGE SCALE GENOMIC DNA]</scope>
    <source>
        <strain evidence="2 4">DSM 2895</strain>
    </source>
</reference>
<dbReference type="EMBL" id="FNED01000045">
    <property type="protein sequence ID" value="SDK24359.1"/>
    <property type="molecule type" value="Genomic_DNA"/>
</dbReference>
<accession>A0A0D1Y4F7</accession>
<proteinExistence type="predicted"/>
<dbReference type="Proteomes" id="UP000182836">
    <property type="component" value="Unassembled WGS sequence"/>
</dbReference>
<evidence type="ECO:0000313" key="4">
    <source>
        <dbReference type="Proteomes" id="UP000182836"/>
    </source>
</evidence>
<organism evidence="1 3">
    <name type="scientific">Aneurinibacillus migulanus</name>
    <name type="common">Bacillus migulanus</name>
    <dbReference type="NCBI Taxonomy" id="47500"/>
    <lineage>
        <taxon>Bacteria</taxon>
        <taxon>Bacillati</taxon>
        <taxon>Bacillota</taxon>
        <taxon>Bacilli</taxon>
        <taxon>Bacillales</taxon>
        <taxon>Paenibacillaceae</taxon>
        <taxon>Aneurinibacillus group</taxon>
        <taxon>Aneurinibacillus</taxon>
    </lineage>
</organism>
<protein>
    <submittedName>
        <fullName evidence="1">Uncharacterized protein</fullName>
    </submittedName>
</protein>
<dbReference type="RefSeq" id="WP_043066871.1">
    <property type="nucleotide sequence ID" value="NZ_BJOA01000148.1"/>
</dbReference>
<evidence type="ECO:0000313" key="3">
    <source>
        <dbReference type="Proteomes" id="UP000037269"/>
    </source>
</evidence>
<gene>
    <name evidence="1" type="ORF">AF333_21210</name>
    <name evidence="2" type="ORF">SAMN04487909_14510</name>
</gene>
<dbReference type="GeneID" id="42307665"/>
<evidence type="ECO:0000313" key="2">
    <source>
        <dbReference type="EMBL" id="SDK24359.1"/>
    </source>
</evidence>
<dbReference type="PATRIC" id="fig|47500.12.peg.3142"/>
<sequence>MKGQDQLDQPGLLEVFLRAYEKGNYTSELEAREIVYLLVNDLKPVRFFTTRQTENPSITS</sequence>
<reference evidence="1 3" key="1">
    <citation type="submission" date="2015-07" db="EMBL/GenBank/DDBJ databases">
        <title>Fjat-14205 dsm 2895.</title>
        <authorList>
            <person name="Liu B."/>
            <person name="Wang J."/>
            <person name="Zhu Y."/>
            <person name="Liu G."/>
            <person name="Chen Q."/>
            <person name="Chen Z."/>
            <person name="Lan J."/>
            <person name="Che J."/>
            <person name="Ge C."/>
            <person name="Shi H."/>
            <person name="Pan Z."/>
            <person name="Liu X."/>
        </authorList>
    </citation>
    <scope>NUCLEOTIDE SEQUENCE [LARGE SCALE GENOMIC DNA]</scope>
    <source>
        <strain evidence="1 3">DSM 2895</strain>
    </source>
</reference>